<organism evidence="13 14">
    <name type="scientific">Aneurinibacillus soli</name>
    <dbReference type="NCBI Taxonomy" id="1500254"/>
    <lineage>
        <taxon>Bacteria</taxon>
        <taxon>Bacillati</taxon>
        <taxon>Bacillota</taxon>
        <taxon>Bacilli</taxon>
        <taxon>Bacillales</taxon>
        <taxon>Paenibacillaceae</taxon>
        <taxon>Aneurinibacillus group</taxon>
        <taxon>Aneurinibacillus</taxon>
    </lineage>
</organism>
<dbReference type="Gene3D" id="2.60.40.420">
    <property type="entry name" value="Cupredoxins - blue copper proteins"/>
    <property type="match status" value="2"/>
</dbReference>
<evidence type="ECO:0000256" key="7">
    <source>
        <dbReference type="ARBA" id="ARBA00022723"/>
    </source>
</evidence>
<dbReference type="InterPro" id="IPR033138">
    <property type="entry name" value="Cu_oxidase_CS"/>
</dbReference>
<evidence type="ECO:0000256" key="3">
    <source>
        <dbReference type="ARBA" id="ARBA00010609"/>
    </source>
</evidence>
<comment type="cofactor">
    <cofactor evidence="1 12">
        <name>Cu(+)</name>
        <dbReference type="ChEBI" id="CHEBI:49552"/>
    </cofactor>
</comment>
<evidence type="ECO:0000256" key="6">
    <source>
        <dbReference type="ARBA" id="ARBA00017290"/>
    </source>
</evidence>
<evidence type="ECO:0000256" key="4">
    <source>
        <dbReference type="ARBA" id="ARBA00011233"/>
    </source>
</evidence>
<dbReference type="InterPro" id="IPR001287">
    <property type="entry name" value="NO2-reductase_Cu"/>
</dbReference>
<dbReference type="InterPro" id="IPR008972">
    <property type="entry name" value="Cupredoxin"/>
</dbReference>
<accession>A0A0U4NLW4</accession>
<dbReference type="KEGG" id="asoc:CB4_03889"/>
<dbReference type="PANTHER" id="PTHR11709:SF394">
    <property type="entry name" value="FI03373P-RELATED"/>
    <property type="match status" value="1"/>
</dbReference>
<dbReference type="InterPro" id="IPR002355">
    <property type="entry name" value="Cu_oxidase_Cu_BS"/>
</dbReference>
<keyword evidence="9 13" id="KW-0560">Oxidoreductase</keyword>
<evidence type="ECO:0000256" key="10">
    <source>
        <dbReference type="ARBA" id="ARBA00023008"/>
    </source>
</evidence>
<dbReference type="InterPro" id="IPR045087">
    <property type="entry name" value="Cu-oxidase_fam"/>
</dbReference>
<evidence type="ECO:0000256" key="5">
    <source>
        <dbReference type="ARBA" id="ARBA00011882"/>
    </source>
</evidence>
<dbReference type="Pfam" id="PF07732">
    <property type="entry name" value="Cu-oxidase_3"/>
    <property type="match status" value="1"/>
</dbReference>
<comment type="similarity">
    <text evidence="3">Belongs to the multicopper oxidase family.</text>
</comment>
<reference evidence="13 14" key="1">
    <citation type="submission" date="2015-12" db="EMBL/GenBank/DDBJ databases">
        <title>Genome sequence of Aneurinibacillus soli.</title>
        <authorList>
            <person name="Lee J.S."/>
            <person name="Lee K.C."/>
            <person name="Kim K.K."/>
            <person name="Lee B.W."/>
        </authorList>
    </citation>
    <scope>NUCLEOTIDE SEQUENCE [LARGE SCALE GENOMIC DNA]</scope>
    <source>
        <strain evidence="13 14">CB4</strain>
    </source>
</reference>
<comment type="cofactor">
    <cofactor evidence="2 12">
        <name>Cu(2+)</name>
        <dbReference type="ChEBI" id="CHEBI:29036"/>
    </cofactor>
</comment>
<feature type="binding site" description="type 1 copper site" evidence="12">
    <location>
        <position position="139"/>
    </location>
    <ligand>
        <name>Cu cation</name>
        <dbReference type="ChEBI" id="CHEBI:23378"/>
        <label>1</label>
    </ligand>
</feature>
<dbReference type="AlphaFoldDB" id="A0A0U4NLW4"/>
<keyword evidence="10 12" id="KW-0186">Copper</keyword>
<evidence type="ECO:0000313" key="13">
    <source>
        <dbReference type="EMBL" id="BAU29652.1"/>
    </source>
</evidence>
<comment type="catalytic activity">
    <reaction evidence="11">
        <text>nitric oxide + Fe(III)-[cytochrome c] + H2O = Fe(II)-[cytochrome c] + nitrite + 2 H(+)</text>
        <dbReference type="Rhea" id="RHEA:15233"/>
        <dbReference type="Rhea" id="RHEA-COMP:10350"/>
        <dbReference type="Rhea" id="RHEA-COMP:14399"/>
        <dbReference type="ChEBI" id="CHEBI:15377"/>
        <dbReference type="ChEBI" id="CHEBI:15378"/>
        <dbReference type="ChEBI" id="CHEBI:16301"/>
        <dbReference type="ChEBI" id="CHEBI:16480"/>
        <dbReference type="ChEBI" id="CHEBI:29033"/>
        <dbReference type="ChEBI" id="CHEBI:29034"/>
        <dbReference type="EC" id="1.7.2.1"/>
    </reaction>
</comment>
<keyword evidence="8" id="KW-0677">Repeat</keyword>
<name>A0A0U4NLW4_9BACL</name>
<dbReference type="PRINTS" id="PR00695">
    <property type="entry name" value="CUNO2RDTASE"/>
</dbReference>
<dbReference type="PROSITE" id="PS00079">
    <property type="entry name" value="MULTICOPPER_OXIDASE1"/>
    <property type="match status" value="1"/>
</dbReference>
<keyword evidence="14" id="KW-1185">Reference proteome</keyword>
<sequence>MNRFSSTTRMWLGAALCAVLIAVGGYWMYTYTAKSGGMPEEGMDMSGTHASAHSESGEHEGMEHVTPCTEFVPDTIKRPVKEFTLVAQTKTIQLASGEKVEVMTYNGTVPGPELRVQVGDRVRVHLKNEMKESTAIHWHGVELPCSQDGVAGITQDAVKQGESYTYEFVAQRAGTFWYHSHQYSAEQAKKGLAGKLIIEPKEKKYDRDYAVMLLKLLDTYYMVDGKEKVQTFAAKPGEMVRVRLINADNFTHNMTVVGAPYQLLSIDGFDLNEPPKIENKLVAIGAGQRMDFLFRMPASGSVQVVSGDTEEKARQLLRMNFGSSEGSAGASAEKIASYPMVDIYAYGKPKVDALSAIKKPTRSYDMTLGDAIVKDENGNPKLVYTINGKSGMDIPHLMVRKGDVVKMTFRNPSKLDHPMHLHGHAFKVLTRNGKPISGSPLYMDNILVRPGETYEIMLKAENPGLWMLHCHNLPHATYGMSTMMNYEGVSTPYRVGGKSGNFPD</sequence>
<dbReference type="RefSeq" id="WP_172890926.1">
    <property type="nucleotide sequence ID" value="NZ_AP017312.1"/>
</dbReference>
<evidence type="ECO:0000256" key="8">
    <source>
        <dbReference type="ARBA" id="ARBA00022737"/>
    </source>
</evidence>
<dbReference type="PANTHER" id="PTHR11709">
    <property type="entry name" value="MULTI-COPPER OXIDASE"/>
    <property type="match status" value="1"/>
</dbReference>
<dbReference type="GO" id="GO:0050421">
    <property type="term" value="F:nitrite reductase (NO-forming) activity"/>
    <property type="evidence" value="ECO:0007669"/>
    <property type="project" value="UniProtKB-EC"/>
</dbReference>
<dbReference type="SUPFAM" id="SSF49503">
    <property type="entry name" value="Cupredoxins"/>
    <property type="match status" value="3"/>
</dbReference>
<evidence type="ECO:0000256" key="1">
    <source>
        <dbReference type="ARBA" id="ARBA00001960"/>
    </source>
</evidence>
<dbReference type="InterPro" id="IPR011706">
    <property type="entry name" value="Cu-oxidase_C"/>
</dbReference>
<protein>
    <recommendedName>
        <fullName evidence="6">Copper-containing nitrite reductase</fullName>
        <ecNumber evidence="5">1.7.2.1</ecNumber>
    </recommendedName>
</protein>
<keyword evidence="7 12" id="KW-0479">Metal-binding</keyword>
<dbReference type="CDD" id="cd04202">
    <property type="entry name" value="CuRO_D2_2dMcoN_like"/>
    <property type="match status" value="1"/>
</dbReference>
<dbReference type="EMBL" id="AP017312">
    <property type="protein sequence ID" value="BAU29652.1"/>
    <property type="molecule type" value="Genomic_DNA"/>
</dbReference>
<dbReference type="Proteomes" id="UP000217696">
    <property type="component" value="Chromosome"/>
</dbReference>
<dbReference type="Pfam" id="PF07731">
    <property type="entry name" value="Cu-oxidase_2"/>
    <property type="match status" value="1"/>
</dbReference>
<dbReference type="InterPro" id="IPR011707">
    <property type="entry name" value="Cu-oxidase-like_N"/>
</dbReference>
<gene>
    <name evidence="13" type="primary">mco_3</name>
    <name evidence="13" type="ORF">CB4_03889</name>
</gene>
<comment type="subunit">
    <text evidence="4">Homotrimer.</text>
</comment>
<evidence type="ECO:0000256" key="9">
    <source>
        <dbReference type="ARBA" id="ARBA00023002"/>
    </source>
</evidence>
<evidence type="ECO:0000313" key="14">
    <source>
        <dbReference type="Proteomes" id="UP000217696"/>
    </source>
</evidence>
<dbReference type="PROSITE" id="PS00080">
    <property type="entry name" value="MULTICOPPER_OXIDASE2"/>
    <property type="match status" value="1"/>
</dbReference>
<evidence type="ECO:0000256" key="11">
    <source>
        <dbReference type="ARBA" id="ARBA00049340"/>
    </source>
</evidence>
<feature type="binding site" description="type 1 copper site" evidence="12">
    <location>
        <position position="179"/>
    </location>
    <ligand>
        <name>Cu cation</name>
        <dbReference type="ChEBI" id="CHEBI:23378"/>
        <label>1</label>
    </ligand>
</feature>
<proteinExistence type="inferred from homology"/>
<evidence type="ECO:0000256" key="12">
    <source>
        <dbReference type="PIRSR" id="PIRSR601287-1"/>
    </source>
</evidence>
<evidence type="ECO:0000256" key="2">
    <source>
        <dbReference type="ARBA" id="ARBA00001973"/>
    </source>
</evidence>
<dbReference type="GO" id="GO:0005507">
    <property type="term" value="F:copper ion binding"/>
    <property type="evidence" value="ECO:0007669"/>
    <property type="project" value="InterPro"/>
</dbReference>
<dbReference type="EC" id="1.7.2.1" evidence="5"/>